<reference evidence="3" key="1">
    <citation type="submission" date="2017-04" db="EMBL/GenBank/DDBJ databases">
        <authorList>
            <person name="Varghese N."/>
            <person name="Submissions S."/>
        </authorList>
    </citation>
    <scope>NUCLEOTIDE SEQUENCE [LARGE SCALE GENOMIC DNA]</scope>
    <source>
        <strain evidence="3">UI2</strain>
    </source>
</reference>
<name>A0A1Y6FQQ5_9SPHN</name>
<evidence type="ECO:0000313" key="2">
    <source>
        <dbReference type="EMBL" id="SMQ77215.1"/>
    </source>
</evidence>
<organism evidence="2 3">
    <name type="scientific">Sphingopyxis terrae subsp. ummariensis</name>
    <dbReference type="NCBI Taxonomy" id="429001"/>
    <lineage>
        <taxon>Bacteria</taxon>
        <taxon>Pseudomonadati</taxon>
        <taxon>Pseudomonadota</taxon>
        <taxon>Alphaproteobacteria</taxon>
        <taxon>Sphingomonadales</taxon>
        <taxon>Sphingomonadaceae</taxon>
        <taxon>Sphingopyxis</taxon>
    </lineage>
</organism>
<dbReference type="Gene3D" id="1.10.10.10">
    <property type="entry name" value="Winged helix-like DNA-binding domain superfamily/Winged helix DNA-binding domain"/>
    <property type="match status" value="1"/>
</dbReference>
<accession>A0A1Y6FQQ5</accession>
<dbReference type="InterPro" id="IPR036388">
    <property type="entry name" value="WH-like_DNA-bd_sf"/>
</dbReference>
<dbReference type="SUPFAM" id="SSF46785">
    <property type="entry name" value="Winged helix' DNA-binding domain"/>
    <property type="match status" value="1"/>
</dbReference>
<proteinExistence type="predicted"/>
<keyword evidence="2" id="KW-0238">DNA-binding</keyword>
<dbReference type="Proteomes" id="UP000194469">
    <property type="component" value="Unassembled WGS sequence"/>
</dbReference>
<dbReference type="RefSeq" id="WP_086457437.1">
    <property type="nucleotide sequence ID" value="NZ_FXWL01000002.1"/>
</dbReference>
<dbReference type="EMBL" id="FXWL01000002">
    <property type="protein sequence ID" value="SMQ77215.1"/>
    <property type="molecule type" value="Genomic_DNA"/>
</dbReference>
<dbReference type="InterPro" id="IPR036390">
    <property type="entry name" value="WH_DNA-bd_sf"/>
</dbReference>
<keyword evidence="3" id="KW-1185">Reference proteome</keyword>
<dbReference type="GO" id="GO:0003677">
    <property type="term" value="F:DNA binding"/>
    <property type="evidence" value="ECO:0007669"/>
    <property type="project" value="UniProtKB-KW"/>
</dbReference>
<sequence>MEQMIDMRPAKPVFPLGLNETRAAWSASDDEGAPARLLFVGCDAACPDVDRVAGVRLVAAVPSMRAAGHLRAMIAADILWIAGAEAIESETFADLIAAAAERQCGLVCETTLAALDRVAAAVPDSLRTQWLVDADPAERLVALAAARPSARLAVHDISRDEAMERIDRLQDEVARISRLLGELAGQPGLAGTPRPGGGIVGYDAGVRAPTRDFSVMPRSFEPEERTRDRQRAKAVRHMLRQRRMREQYFAADLFADPAWDMLLDLYAARLERQPVSVSSLCIAAAVPATTALRWIKTMTDAGIFLREADPQDGRRIFIALSDGANEAMARYFEALDE</sequence>
<gene>
    <name evidence="2" type="ORF">SAMN06295984_2625</name>
</gene>
<protein>
    <submittedName>
        <fullName evidence="2">DNA-binding transcriptional regulator, MarR family</fullName>
    </submittedName>
</protein>
<dbReference type="GeneID" id="303002940"/>
<evidence type="ECO:0000256" key="1">
    <source>
        <dbReference type="SAM" id="Coils"/>
    </source>
</evidence>
<keyword evidence="1" id="KW-0175">Coiled coil</keyword>
<dbReference type="AlphaFoldDB" id="A0A1Y6FQQ5"/>
<feature type="coiled-coil region" evidence="1">
    <location>
        <begin position="152"/>
        <end position="186"/>
    </location>
</feature>
<evidence type="ECO:0000313" key="3">
    <source>
        <dbReference type="Proteomes" id="UP000194469"/>
    </source>
</evidence>